<dbReference type="InterPro" id="IPR050573">
    <property type="entry name" value="SDH/FRD_Iron-Sulfur"/>
</dbReference>
<keyword evidence="10" id="KW-0560">Oxidoreductase</keyword>
<evidence type="ECO:0000256" key="16">
    <source>
        <dbReference type="SAM" id="MobiDB-lite"/>
    </source>
</evidence>
<keyword evidence="11 15" id="KW-0408">Iron</keyword>
<dbReference type="GO" id="GO:0008177">
    <property type="term" value="F:succinate dehydrogenase (quinone) activity"/>
    <property type="evidence" value="ECO:0007669"/>
    <property type="project" value="UniProtKB-EC"/>
</dbReference>
<keyword evidence="5 15" id="KW-0004">4Fe-4S</keyword>
<dbReference type="GO" id="GO:0046872">
    <property type="term" value="F:metal ion binding"/>
    <property type="evidence" value="ECO:0007669"/>
    <property type="project" value="UniProtKB-KW"/>
</dbReference>
<dbReference type="SUPFAM" id="SSF54292">
    <property type="entry name" value="2Fe-2S ferredoxin-like"/>
    <property type="match status" value="1"/>
</dbReference>
<dbReference type="PROSITE" id="PS51379">
    <property type="entry name" value="4FE4S_FER_2"/>
    <property type="match status" value="1"/>
</dbReference>
<keyword evidence="6" id="KW-0816">Tricarboxylic acid cycle</keyword>
<evidence type="ECO:0000313" key="20">
    <source>
        <dbReference type="Proteomes" id="UP001168821"/>
    </source>
</evidence>
<keyword evidence="13 15" id="KW-0003">3Fe-4S</keyword>
<dbReference type="EMBL" id="JALNTZ010000004">
    <property type="protein sequence ID" value="KAJ3653269.1"/>
    <property type="molecule type" value="Genomic_DNA"/>
</dbReference>
<feature type="domain" description="2Fe-2S ferredoxin-type" evidence="17">
    <location>
        <begin position="74"/>
        <end position="161"/>
    </location>
</feature>
<evidence type="ECO:0000256" key="8">
    <source>
        <dbReference type="ARBA" id="ARBA00022723"/>
    </source>
</evidence>
<feature type="region of interest" description="Disordered" evidence="16">
    <location>
        <begin position="30"/>
        <end position="61"/>
    </location>
</feature>
<dbReference type="GO" id="GO:0006099">
    <property type="term" value="P:tricarboxylic acid cycle"/>
    <property type="evidence" value="ECO:0007669"/>
    <property type="project" value="UniProtKB-KW"/>
</dbReference>
<comment type="caution">
    <text evidence="19">The sequence shown here is derived from an EMBL/GenBank/DDBJ whole genome shotgun (WGS) entry which is preliminary data.</text>
</comment>
<protein>
    <recommendedName>
        <fullName evidence="3 15">Succinate dehydrogenase [ubiquinone] iron-sulfur subunit, mitochondrial</fullName>
        <ecNumber evidence="2 15">1.3.5.1</ecNumber>
    </recommendedName>
</protein>
<dbReference type="FunFam" id="1.10.1060.10:FF:000001">
    <property type="entry name" value="Succinate dehydrogenase iron-sulfur subunit SdhB"/>
    <property type="match status" value="1"/>
</dbReference>
<keyword evidence="9" id="KW-0249">Electron transport</keyword>
<gene>
    <name evidence="19" type="ORF">Zmor_012529</name>
</gene>
<dbReference type="GO" id="GO:0009055">
    <property type="term" value="F:electron transfer activity"/>
    <property type="evidence" value="ECO:0007669"/>
    <property type="project" value="InterPro"/>
</dbReference>
<comment type="pathway">
    <text evidence="15">Carbohydrate metabolism; tricarboxylic acid cycle; fumarate from succinate (eukaryal route): step 1/1.</text>
</comment>
<evidence type="ECO:0000256" key="1">
    <source>
        <dbReference type="ARBA" id="ARBA00009433"/>
    </source>
</evidence>
<keyword evidence="15" id="KW-0496">Mitochondrion</keyword>
<evidence type="ECO:0000256" key="13">
    <source>
        <dbReference type="ARBA" id="ARBA00023291"/>
    </source>
</evidence>
<dbReference type="Pfam" id="PF13534">
    <property type="entry name" value="Fer4_17"/>
    <property type="match status" value="1"/>
</dbReference>
<dbReference type="PANTHER" id="PTHR11921">
    <property type="entry name" value="SUCCINATE DEHYDROGENASE IRON-SULFUR PROTEIN"/>
    <property type="match status" value="1"/>
</dbReference>
<dbReference type="InterPro" id="IPR025192">
    <property type="entry name" value="Succ_DH/fum_Rdtase_N"/>
</dbReference>
<comment type="cofactor">
    <cofactor evidence="15">
        <name>[4Fe-4S] cluster</name>
        <dbReference type="ChEBI" id="CHEBI:49883"/>
    </cofactor>
    <text evidence="15">Binds 1 [4Fe-4S] cluster.</text>
</comment>
<sequence length="317" mass="36451">MLKNISPWVKVLNGTKFLRLERTIWTDVPHQKKKDAKPAKDAKSAKDGKKSGDEECKDDTKKKEEKKAKLKNFLIYRFTKEGGKQPRMDKYTVDLNDCGPMVLDALLKIKRDDDSTLTFRRSCREGVCGCCAINIDGRNGLACITRINKSDTSKIYPLPHMYVIKDLIVDFTHFLNQHRRIKPYLIRDHSEPMGQKQYLQSLKDREKLDGYIECILCACCSTSCPEYWWHGHNPDHDFLGPASLLAADRWIRDSRDQGTDCRLAALRDYFSVYRCHSIFNCTRCCPKHLNPARAISHLRLKLAGKMKKPKPEIGGMG</sequence>
<keyword evidence="8 15" id="KW-0479">Metal-binding</keyword>
<evidence type="ECO:0000256" key="5">
    <source>
        <dbReference type="ARBA" id="ARBA00022485"/>
    </source>
</evidence>
<dbReference type="NCBIfam" id="TIGR00384">
    <property type="entry name" value="dhsB"/>
    <property type="match status" value="1"/>
</dbReference>
<dbReference type="PANTHER" id="PTHR11921:SF29">
    <property type="entry name" value="SUCCINATE DEHYDROGENASE [UBIQUINONE] IRON-SULFUR SUBUNIT, MITOCHONDRIAL"/>
    <property type="match status" value="1"/>
</dbReference>
<keyword evidence="20" id="KW-1185">Reference proteome</keyword>
<keyword evidence="12 15" id="KW-0411">Iron-sulfur</keyword>
<reference evidence="19" key="1">
    <citation type="journal article" date="2023" name="G3 (Bethesda)">
        <title>Whole genome assemblies of Zophobas morio and Tenebrio molitor.</title>
        <authorList>
            <person name="Kaur S."/>
            <person name="Stinson S.A."/>
            <person name="diCenzo G.C."/>
        </authorList>
    </citation>
    <scope>NUCLEOTIDE SEQUENCE</scope>
    <source>
        <strain evidence="19">QUZm001</strain>
    </source>
</reference>
<keyword evidence="7 15" id="KW-0001">2Fe-2S</keyword>
<evidence type="ECO:0000256" key="3">
    <source>
        <dbReference type="ARBA" id="ARBA00016766"/>
    </source>
</evidence>
<evidence type="ECO:0000256" key="10">
    <source>
        <dbReference type="ARBA" id="ARBA00023002"/>
    </source>
</evidence>
<evidence type="ECO:0000259" key="17">
    <source>
        <dbReference type="PROSITE" id="PS51085"/>
    </source>
</evidence>
<proteinExistence type="inferred from homology"/>
<dbReference type="PROSITE" id="PS51085">
    <property type="entry name" value="2FE2S_FER_2"/>
    <property type="match status" value="1"/>
</dbReference>
<evidence type="ECO:0000256" key="6">
    <source>
        <dbReference type="ARBA" id="ARBA00022532"/>
    </source>
</evidence>
<keyword evidence="4" id="KW-0813">Transport</keyword>
<dbReference type="InterPro" id="IPR009051">
    <property type="entry name" value="Helical_ferredxn"/>
</dbReference>
<evidence type="ECO:0000256" key="11">
    <source>
        <dbReference type="ARBA" id="ARBA00023004"/>
    </source>
</evidence>
<evidence type="ECO:0000256" key="12">
    <source>
        <dbReference type="ARBA" id="ARBA00023014"/>
    </source>
</evidence>
<organism evidence="19 20">
    <name type="scientific">Zophobas morio</name>
    <dbReference type="NCBI Taxonomy" id="2755281"/>
    <lineage>
        <taxon>Eukaryota</taxon>
        <taxon>Metazoa</taxon>
        <taxon>Ecdysozoa</taxon>
        <taxon>Arthropoda</taxon>
        <taxon>Hexapoda</taxon>
        <taxon>Insecta</taxon>
        <taxon>Pterygota</taxon>
        <taxon>Neoptera</taxon>
        <taxon>Endopterygota</taxon>
        <taxon>Coleoptera</taxon>
        <taxon>Polyphaga</taxon>
        <taxon>Cucujiformia</taxon>
        <taxon>Tenebrionidae</taxon>
        <taxon>Zophobas</taxon>
    </lineage>
</organism>
<name>A0AA38IDS3_9CUCU</name>
<dbReference type="NCBIfam" id="NF004616">
    <property type="entry name" value="PRK05950.1"/>
    <property type="match status" value="1"/>
</dbReference>
<dbReference type="GO" id="GO:0051539">
    <property type="term" value="F:4 iron, 4 sulfur cluster binding"/>
    <property type="evidence" value="ECO:0007669"/>
    <property type="project" value="UniProtKB-KW"/>
</dbReference>
<comment type="subcellular location">
    <subcellularLocation>
        <location evidence="15">Mitochondrion inner membrane</location>
        <topology evidence="15">Peripheral membrane protein</topology>
        <orientation evidence="15">Matrix side</orientation>
    </subcellularLocation>
</comment>
<dbReference type="InterPro" id="IPR012675">
    <property type="entry name" value="Beta-grasp_dom_sf"/>
</dbReference>
<dbReference type="InterPro" id="IPR017896">
    <property type="entry name" value="4Fe4S_Fe-S-bd"/>
</dbReference>
<evidence type="ECO:0000256" key="9">
    <source>
        <dbReference type="ARBA" id="ARBA00022982"/>
    </source>
</evidence>
<evidence type="ECO:0000256" key="4">
    <source>
        <dbReference type="ARBA" id="ARBA00022448"/>
    </source>
</evidence>
<dbReference type="PROSITE" id="PS00198">
    <property type="entry name" value="4FE4S_FER_1"/>
    <property type="match status" value="1"/>
</dbReference>
<dbReference type="AlphaFoldDB" id="A0AA38IDS3"/>
<evidence type="ECO:0000256" key="15">
    <source>
        <dbReference type="RuleBase" id="RU361237"/>
    </source>
</evidence>
<dbReference type="SUPFAM" id="SSF46548">
    <property type="entry name" value="alpha-helical ferredoxin"/>
    <property type="match status" value="1"/>
</dbReference>
<dbReference type="InterPro" id="IPR036010">
    <property type="entry name" value="2Fe-2S_ferredoxin-like_sf"/>
</dbReference>
<comment type="catalytic activity">
    <reaction evidence="14">
        <text>a quinone + succinate = fumarate + a quinol</text>
        <dbReference type="Rhea" id="RHEA:40523"/>
        <dbReference type="ChEBI" id="CHEBI:24646"/>
        <dbReference type="ChEBI" id="CHEBI:29806"/>
        <dbReference type="ChEBI" id="CHEBI:30031"/>
        <dbReference type="ChEBI" id="CHEBI:132124"/>
        <dbReference type="EC" id="1.3.5.1"/>
    </reaction>
</comment>
<dbReference type="Gene3D" id="3.10.20.30">
    <property type="match status" value="1"/>
</dbReference>
<accession>A0AA38IDS3</accession>
<dbReference type="Gene3D" id="1.10.1060.10">
    <property type="entry name" value="Alpha-helical ferredoxin"/>
    <property type="match status" value="1"/>
</dbReference>
<keyword evidence="15" id="KW-0472">Membrane</keyword>
<evidence type="ECO:0000313" key="19">
    <source>
        <dbReference type="EMBL" id="KAJ3653269.1"/>
    </source>
</evidence>
<evidence type="ECO:0000259" key="18">
    <source>
        <dbReference type="PROSITE" id="PS51379"/>
    </source>
</evidence>
<dbReference type="Pfam" id="PF13085">
    <property type="entry name" value="Fer2_3"/>
    <property type="match status" value="1"/>
</dbReference>
<dbReference type="InterPro" id="IPR017900">
    <property type="entry name" value="4Fe4S_Fe_S_CS"/>
</dbReference>
<dbReference type="InterPro" id="IPR004489">
    <property type="entry name" value="Succ_DH/fum_Rdtase_Fe-S"/>
</dbReference>
<evidence type="ECO:0000256" key="2">
    <source>
        <dbReference type="ARBA" id="ARBA00012792"/>
    </source>
</evidence>
<comment type="cofactor">
    <cofactor evidence="15">
        <name>[2Fe-2S] cluster</name>
        <dbReference type="ChEBI" id="CHEBI:190135"/>
    </cofactor>
    <text evidence="15">Binds 1 [2Fe-2S] cluster.</text>
</comment>
<evidence type="ECO:0000256" key="14">
    <source>
        <dbReference type="ARBA" id="ARBA00049220"/>
    </source>
</evidence>
<feature type="domain" description="4Fe-4S ferredoxin-type" evidence="18">
    <location>
        <begin position="204"/>
        <end position="234"/>
    </location>
</feature>
<dbReference type="GO" id="GO:0051538">
    <property type="term" value="F:3 iron, 4 sulfur cluster binding"/>
    <property type="evidence" value="ECO:0007669"/>
    <property type="project" value="UniProtKB-KW"/>
</dbReference>
<dbReference type="GO" id="GO:0022904">
    <property type="term" value="P:respiratory electron transport chain"/>
    <property type="evidence" value="ECO:0007669"/>
    <property type="project" value="TreeGrafter"/>
</dbReference>
<dbReference type="Proteomes" id="UP001168821">
    <property type="component" value="Unassembled WGS sequence"/>
</dbReference>
<dbReference type="GO" id="GO:0005743">
    <property type="term" value="C:mitochondrial inner membrane"/>
    <property type="evidence" value="ECO:0007669"/>
    <property type="project" value="UniProtKB-SubCell"/>
</dbReference>
<comment type="function">
    <text evidence="15">Iron-sulfur protein (IP) subunit of succinate dehydrogenase (SDH) that is involved in complex II of the mitochondrial electron transport chain and is responsible for transferring electrons from succinate to ubiquinone (coenzyme Q).</text>
</comment>
<comment type="cofactor">
    <cofactor evidence="15">
        <name>[3Fe-4S] cluster</name>
        <dbReference type="ChEBI" id="CHEBI:21137"/>
    </cofactor>
    <text evidence="15">Binds 1 [3Fe-4S] cluster.</text>
</comment>
<dbReference type="EC" id="1.3.5.1" evidence="2 15"/>
<keyword evidence="15" id="KW-0999">Mitochondrion inner membrane</keyword>
<dbReference type="GO" id="GO:0051537">
    <property type="term" value="F:2 iron, 2 sulfur cluster binding"/>
    <property type="evidence" value="ECO:0007669"/>
    <property type="project" value="UniProtKB-KW"/>
</dbReference>
<dbReference type="InterPro" id="IPR001041">
    <property type="entry name" value="2Fe-2S_ferredoxin-type"/>
</dbReference>
<comment type="similarity">
    <text evidence="1 15">Belongs to the succinate dehydrogenase/fumarate reductase iron-sulfur protein family.</text>
</comment>
<feature type="compositionally biased region" description="Basic and acidic residues" evidence="16">
    <location>
        <begin position="36"/>
        <end position="61"/>
    </location>
</feature>
<evidence type="ECO:0000256" key="7">
    <source>
        <dbReference type="ARBA" id="ARBA00022714"/>
    </source>
</evidence>